<organism evidence="3 4">
    <name type="scientific">Halovenus carboxidivorans</name>
    <dbReference type="NCBI Taxonomy" id="2692199"/>
    <lineage>
        <taxon>Archaea</taxon>
        <taxon>Methanobacteriati</taxon>
        <taxon>Methanobacteriota</taxon>
        <taxon>Stenosarchaea group</taxon>
        <taxon>Halobacteria</taxon>
        <taxon>Halobacteriales</taxon>
        <taxon>Haloarculaceae</taxon>
        <taxon>Halovenus</taxon>
    </lineage>
</organism>
<dbReference type="AlphaFoldDB" id="A0A6B0T9L6"/>
<sequence length="159" mass="17740">MADENNEGDKDSNPETSESENSEFNVFTGLEDAGDDRSGSPPHAPENDNAPTTGQMANEQPDLNKILANLEDITDLIREYFEQSRENKRVENERRQRYLKHQRKVIFTAAITFIVVIGISALMTFYNALSGDAFTFVLGTLFGAILTFLQNMLGANSED</sequence>
<evidence type="ECO:0000313" key="3">
    <source>
        <dbReference type="EMBL" id="MXR52052.1"/>
    </source>
</evidence>
<dbReference type="EMBL" id="WUUT01000004">
    <property type="protein sequence ID" value="MXR52052.1"/>
    <property type="molecule type" value="Genomic_DNA"/>
</dbReference>
<protein>
    <recommendedName>
        <fullName evidence="5">DUF2335 domain-containing protein</fullName>
    </recommendedName>
</protein>
<feature type="transmembrane region" description="Helical" evidence="2">
    <location>
        <begin position="133"/>
        <end position="153"/>
    </location>
</feature>
<accession>A0A6B0T9L6</accession>
<dbReference type="RefSeq" id="WP_159764197.1">
    <property type="nucleotide sequence ID" value="NZ_WUUT01000004.1"/>
</dbReference>
<dbReference type="OrthoDB" id="383315at2157"/>
<gene>
    <name evidence="3" type="ORF">GRX03_10630</name>
</gene>
<keyword evidence="2" id="KW-0472">Membrane</keyword>
<comment type="caution">
    <text evidence="3">The sequence shown here is derived from an EMBL/GenBank/DDBJ whole genome shotgun (WGS) entry which is preliminary data.</text>
</comment>
<feature type="compositionally biased region" description="Polar residues" evidence="1">
    <location>
        <begin position="49"/>
        <end position="58"/>
    </location>
</feature>
<proteinExistence type="predicted"/>
<evidence type="ECO:0000313" key="4">
    <source>
        <dbReference type="Proteomes" id="UP000466535"/>
    </source>
</evidence>
<name>A0A6B0T9L6_9EURY</name>
<keyword evidence="2" id="KW-1133">Transmembrane helix</keyword>
<reference evidence="3 4" key="1">
    <citation type="submission" date="2019-12" db="EMBL/GenBank/DDBJ databases">
        <title>Isolation and characterization of three novel carbon monoxide-oxidizing members of Halobacteria from salione crusts and soils.</title>
        <authorList>
            <person name="Myers M.R."/>
            <person name="King G.M."/>
        </authorList>
    </citation>
    <scope>NUCLEOTIDE SEQUENCE [LARGE SCALE GENOMIC DNA]</scope>
    <source>
        <strain evidence="3 4">WSH3</strain>
    </source>
</reference>
<evidence type="ECO:0000256" key="1">
    <source>
        <dbReference type="SAM" id="MobiDB-lite"/>
    </source>
</evidence>
<evidence type="ECO:0008006" key="5">
    <source>
        <dbReference type="Google" id="ProtNLM"/>
    </source>
</evidence>
<dbReference type="Proteomes" id="UP000466535">
    <property type="component" value="Unassembled WGS sequence"/>
</dbReference>
<evidence type="ECO:0000256" key="2">
    <source>
        <dbReference type="SAM" id="Phobius"/>
    </source>
</evidence>
<feature type="transmembrane region" description="Helical" evidence="2">
    <location>
        <begin position="105"/>
        <end position="127"/>
    </location>
</feature>
<keyword evidence="4" id="KW-1185">Reference proteome</keyword>
<keyword evidence="2" id="KW-0812">Transmembrane</keyword>
<feature type="region of interest" description="Disordered" evidence="1">
    <location>
        <begin position="1"/>
        <end position="64"/>
    </location>
</feature>